<dbReference type="Gene3D" id="1.10.287.850">
    <property type="entry name" value="HP0062-like domain"/>
    <property type="match status" value="1"/>
</dbReference>
<dbReference type="InterPro" id="IPR000084">
    <property type="entry name" value="PE-PGRS_N"/>
</dbReference>
<dbReference type="Proteomes" id="UP000467105">
    <property type="component" value="Chromosome"/>
</dbReference>
<keyword evidence="3" id="KW-1185">Reference proteome</keyword>
<dbReference type="SUPFAM" id="SSF140459">
    <property type="entry name" value="PE/PPE dimer-like"/>
    <property type="match status" value="1"/>
</dbReference>
<evidence type="ECO:0000313" key="2">
    <source>
        <dbReference type="EMBL" id="BBZ44382.1"/>
    </source>
</evidence>
<organism evidence="2 3">
    <name type="scientific">Mycobacterium parmense</name>
    <dbReference type="NCBI Taxonomy" id="185642"/>
    <lineage>
        <taxon>Bacteria</taxon>
        <taxon>Bacillati</taxon>
        <taxon>Actinomycetota</taxon>
        <taxon>Actinomycetes</taxon>
        <taxon>Mycobacteriales</taxon>
        <taxon>Mycobacteriaceae</taxon>
        <taxon>Mycobacterium</taxon>
        <taxon>Mycobacterium simiae complex</taxon>
    </lineage>
</organism>
<protein>
    <recommendedName>
        <fullName evidence="1">PE domain-containing protein</fullName>
    </recommendedName>
</protein>
<name>A0A7I7YT65_9MYCO</name>
<reference evidence="2 3" key="1">
    <citation type="journal article" date="2019" name="Emerg. Microbes Infect.">
        <title>Comprehensive subspecies identification of 175 nontuberculous mycobacteria species based on 7547 genomic profiles.</title>
        <authorList>
            <person name="Matsumoto Y."/>
            <person name="Kinjo T."/>
            <person name="Motooka D."/>
            <person name="Nabeya D."/>
            <person name="Jung N."/>
            <person name="Uechi K."/>
            <person name="Horii T."/>
            <person name="Iida T."/>
            <person name="Fujita J."/>
            <person name="Nakamura S."/>
        </authorList>
    </citation>
    <scope>NUCLEOTIDE SEQUENCE [LARGE SCALE GENOMIC DNA]</scope>
    <source>
        <strain evidence="2 3">JCM 14742</strain>
    </source>
</reference>
<sequence length="359" mass="35708">MPDMVSIAAQDLTAIHSTLGEATASAAAPTTAVIAAAEDEVSAGIASVFSRFGQAFQEISAQAQAFHQQFANLLNSGAAAYLSTEVSNAQQALINEATEPAQLLLGPSVLGTAAATTSKMPAIPAIVSEVLGPYQSLFSNTSANLQAISRSWSAGAGPALLQSLGAQAGYPMQLLSALETGNLPSAVAIASHIGQGYANLIEQLTVPVSLSVTALSPSTATLAVGLGLPQVLAYDALGAPVNAASAFVASSAAFFGALQAGNTTAAAVALLDAPANIANAFLNGSETLPVQLPFTGLALTAPVRFSGLLTPLAPFSTTTTTVPGSSLLSTITITAPPVGGLIPGLVEYAPQIIATALNG</sequence>
<evidence type="ECO:0000259" key="1">
    <source>
        <dbReference type="Pfam" id="PF00934"/>
    </source>
</evidence>
<dbReference type="EMBL" id="AP022614">
    <property type="protein sequence ID" value="BBZ44382.1"/>
    <property type="molecule type" value="Genomic_DNA"/>
</dbReference>
<dbReference type="InterPro" id="IPR038332">
    <property type="entry name" value="PPE_sf"/>
</dbReference>
<dbReference type="Pfam" id="PF00934">
    <property type="entry name" value="PE"/>
    <property type="match status" value="1"/>
</dbReference>
<dbReference type="AlphaFoldDB" id="A0A7I7YT65"/>
<gene>
    <name evidence="2" type="ORF">MPRM_16630</name>
</gene>
<proteinExistence type="predicted"/>
<accession>A0A7I7YT65</accession>
<feature type="domain" description="PE" evidence="1">
    <location>
        <begin position="2"/>
        <end position="88"/>
    </location>
</feature>
<evidence type="ECO:0000313" key="3">
    <source>
        <dbReference type="Proteomes" id="UP000467105"/>
    </source>
</evidence>